<accession>A0A4Q0S7A2</accession>
<dbReference type="AlphaFoldDB" id="A0A4Q0S7A2"/>
<organism evidence="1 2">
    <name type="scientific">Bradyrhizobium nanningense</name>
    <dbReference type="NCBI Taxonomy" id="1325118"/>
    <lineage>
        <taxon>Bacteria</taxon>
        <taxon>Pseudomonadati</taxon>
        <taxon>Pseudomonadota</taxon>
        <taxon>Alphaproteobacteria</taxon>
        <taxon>Hyphomicrobiales</taxon>
        <taxon>Nitrobacteraceae</taxon>
        <taxon>Bradyrhizobium</taxon>
    </lineage>
</organism>
<reference evidence="1 2" key="1">
    <citation type="submission" date="2015-04" db="EMBL/GenBank/DDBJ databases">
        <title>Comparative genomics of rhizobia nodulating Arachis hypogaea in China.</title>
        <authorList>
            <person name="Li Y."/>
        </authorList>
    </citation>
    <scope>NUCLEOTIDE SEQUENCE [LARGE SCALE GENOMIC DNA]</scope>
    <source>
        <strain evidence="1 2">CCBAU 51757</strain>
    </source>
</reference>
<dbReference type="EMBL" id="LBJQ01000055">
    <property type="protein sequence ID" value="RXH31922.1"/>
    <property type="molecule type" value="Genomic_DNA"/>
</dbReference>
<gene>
    <name evidence="1" type="ORF">XH99_10335</name>
</gene>
<dbReference type="Proteomes" id="UP000289546">
    <property type="component" value="Unassembled WGS sequence"/>
</dbReference>
<sequence>MSEILQKLLQARAEPSPEAKWPQWIVDVIAYRPESPAPVVGSPTKAVPLEADERRNIRVLSRVSSK</sequence>
<protein>
    <submittedName>
        <fullName evidence="1">Uncharacterized protein</fullName>
    </submittedName>
</protein>
<dbReference type="RefSeq" id="WP_128917885.1">
    <property type="nucleotide sequence ID" value="NZ_LBJQ01000055.1"/>
</dbReference>
<evidence type="ECO:0000313" key="2">
    <source>
        <dbReference type="Proteomes" id="UP000289546"/>
    </source>
</evidence>
<name>A0A4Q0S7A2_9BRAD</name>
<comment type="caution">
    <text evidence="1">The sequence shown here is derived from an EMBL/GenBank/DDBJ whole genome shotgun (WGS) entry which is preliminary data.</text>
</comment>
<proteinExistence type="predicted"/>
<evidence type="ECO:0000313" key="1">
    <source>
        <dbReference type="EMBL" id="RXH31922.1"/>
    </source>
</evidence>
<keyword evidence="2" id="KW-1185">Reference proteome</keyword>